<sequence>MRSRFFVMLTAVFVTSALGSTAQAAFSTTLAGDFSSTNIGTWTYGYQTTLGTGFTLFDEYGTGTGTGGNYEFWRVAGGNPYLGIYHDLSGMTNLINGTESLPAGGVVQHPGPAAEYSVSRFTASTAGVYSFSVLFTGQDVAQPATTDVHVYVNNMQDSSGLINGTTTSQSFNNTISLAAGGTIDFAVGYGSNGNYFFDSTGVSASVSVVTPEPASMTMMGIGLASLAGYGVRRRNRTQTTA</sequence>
<evidence type="ECO:0000259" key="2">
    <source>
        <dbReference type="Pfam" id="PF07589"/>
    </source>
</evidence>
<dbReference type="AlphaFoldDB" id="A0A5C1AB19"/>
<reference evidence="4" key="1">
    <citation type="submission" date="2019-08" db="EMBL/GenBank/DDBJ databases">
        <title>Limnoglobus roseus gen. nov., sp. nov., a novel freshwater planctomycete with a giant genome from the family Gemmataceae.</title>
        <authorList>
            <person name="Kulichevskaya I.S."/>
            <person name="Naumoff D.G."/>
            <person name="Miroshnikov K."/>
            <person name="Ivanova A."/>
            <person name="Philippov D.A."/>
            <person name="Hakobyan A."/>
            <person name="Rijpstra I.C."/>
            <person name="Sinninghe Damste J.S."/>
            <person name="Liesack W."/>
            <person name="Dedysh S.N."/>
        </authorList>
    </citation>
    <scope>NUCLEOTIDE SEQUENCE [LARGE SCALE GENOMIC DNA]</scope>
    <source>
        <strain evidence="4">PX52</strain>
    </source>
</reference>
<name>A0A5C1AB19_9BACT</name>
<evidence type="ECO:0000313" key="4">
    <source>
        <dbReference type="Proteomes" id="UP000324974"/>
    </source>
</evidence>
<keyword evidence="1" id="KW-0732">Signal</keyword>
<proteinExistence type="predicted"/>
<feature type="domain" description="Ice-binding protein C-terminal" evidence="2">
    <location>
        <begin position="210"/>
        <end position="234"/>
    </location>
</feature>
<dbReference type="NCBIfam" id="TIGR02595">
    <property type="entry name" value="PEP_CTERM"/>
    <property type="match status" value="1"/>
</dbReference>
<protein>
    <recommendedName>
        <fullName evidence="2">Ice-binding protein C-terminal domain-containing protein</fullName>
    </recommendedName>
</protein>
<feature type="chain" id="PRO_5022790602" description="Ice-binding protein C-terminal domain-containing protein" evidence="1">
    <location>
        <begin position="25"/>
        <end position="241"/>
    </location>
</feature>
<keyword evidence="4" id="KW-1185">Reference proteome</keyword>
<dbReference type="KEGG" id="lrs:PX52LOC_02856"/>
<evidence type="ECO:0000313" key="3">
    <source>
        <dbReference type="EMBL" id="QEL15920.1"/>
    </source>
</evidence>
<dbReference type="EMBL" id="CP042425">
    <property type="protein sequence ID" value="QEL15920.1"/>
    <property type="molecule type" value="Genomic_DNA"/>
</dbReference>
<feature type="signal peptide" evidence="1">
    <location>
        <begin position="1"/>
        <end position="24"/>
    </location>
</feature>
<dbReference type="Proteomes" id="UP000324974">
    <property type="component" value="Chromosome"/>
</dbReference>
<dbReference type="InterPro" id="IPR013424">
    <property type="entry name" value="Ice-binding_C"/>
</dbReference>
<evidence type="ECO:0000256" key="1">
    <source>
        <dbReference type="SAM" id="SignalP"/>
    </source>
</evidence>
<gene>
    <name evidence="3" type="ORF">PX52LOC_02856</name>
</gene>
<accession>A0A5C1AB19</accession>
<organism evidence="3 4">
    <name type="scientific">Limnoglobus roseus</name>
    <dbReference type="NCBI Taxonomy" id="2598579"/>
    <lineage>
        <taxon>Bacteria</taxon>
        <taxon>Pseudomonadati</taxon>
        <taxon>Planctomycetota</taxon>
        <taxon>Planctomycetia</taxon>
        <taxon>Gemmatales</taxon>
        <taxon>Gemmataceae</taxon>
        <taxon>Limnoglobus</taxon>
    </lineage>
</organism>
<dbReference type="Pfam" id="PF07589">
    <property type="entry name" value="PEP-CTERM"/>
    <property type="match status" value="1"/>
</dbReference>